<comment type="caution">
    <text evidence="1">The sequence shown here is derived from an EMBL/GenBank/DDBJ whole genome shotgun (WGS) entry which is preliminary data.</text>
</comment>
<accession>A0AA37TIZ1</accession>
<proteinExistence type="predicted"/>
<dbReference type="EMBL" id="BSPL01000017">
    <property type="protein sequence ID" value="GLS70907.1"/>
    <property type="molecule type" value="Genomic_DNA"/>
</dbReference>
<dbReference type="AlphaFoldDB" id="A0AA37TIZ1"/>
<evidence type="ECO:0000313" key="2">
    <source>
        <dbReference type="Proteomes" id="UP001157440"/>
    </source>
</evidence>
<evidence type="ECO:0000313" key="1">
    <source>
        <dbReference type="EMBL" id="GLS70907.1"/>
    </source>
</evidence>
<organism evidence="1 2">
    <name type="scientific">Methylobacterium tardum</name>
    <dbReference type="NCBI Taxonomy" id="374432"/>
    <lineage>
        <taxon>Bacteria</taxon>
        <taxon>Pseudomonadati</taxon>
        <taxon>Pseudomonadota</taxon>
        <taxon>Alphaproteobacteria</taxon>
        <taxon>Hyphomicrobiales</taxon>
        <taxon>Methylobacteriaceae</taxon>
        <taxon>Methylobacterium</taxon>
    </lineage>
</organism>
<gene>
    <name evidence="1" type="ORF">GCM10007890_29200</name>
</gene>
<keyword evidence="2" id="KW-1185">Reference proteome</keyword>
<dbReference type="RefSeq" id="WP_238198674.1">
    <property type="nucleotide sequence ID" value="NZ_BPQZ01000025.1"/>
</dbReference>
<name>A0AA37TIZ1_9HYPH</name>
<protein>
    <submittedName>
        <fullName evidence="1">Uncharacterized protein</fullName>
    </submittedName>
</protein>
<reference evidence="2" key="1">
    <citation type="journal article" date="2019" name="Int. J. Syst. Evol. Microbiol.">
        <title>The Global Catalogue of Microorganisms (GCM) 10K type strain sequencing project: providing services to taxonomists for standard genome sequencing and annotation.</title>
        <authorList>
            <consortium name="The Broad Institute Genomics Platform"/>
            <consortium name="The Broad Institute Genome Sequencing Center for Infectious Disease"/>
            <person name="Wu L."/>
            <person name="Ma J."/>
        </authorList>
    </citation>
    <scope>NUCLEOTIDE SEQUENCE [LARGE SCALE GENOMIC DNA]</scope>
    <source>
        <strain evidence="2">NBRC 103632</strain>
    </source>
</reference>
<dbReference type="Proteomes" id="UP001157440">
    <property type="component" value="Unassembled WGS sequence"/>
</dbReference>
<sequence length="72" mass="7674">MVDQTVRKAGRLKRLWPGRAAALPPAPRPLRAIDPVPALPPRGLTAAELIAMARQARAVAGQRDPAKSADVF</sequence>